<dbReference type="RefSeq" id="XP_016458560.1">
    <property type="nucleotide sequence ID" value="XM_016603074.1"/>
</dbReference>
<evidence type="ECO:0000256" key="3">
    <source>
        <dbReference type="ARBA" id="ARBA00006958"/>
    </source>
</evidence>
<keyword evidence="4" id="KW-0540">Nuclease</keyword>
<feature type="domain" description="DDE Tnp4" evidence="9">
    <location>
        <begin position="224"/>
        <end position="393"/>
    </location>
</feature>
<dbReference type="PANTHER" id="PTHR22930:SF221">
    <property type="entry name" value="NUCLEASE HARBI1"/>
    <property type="match status" value="1"/>
</dbReference>
<comment type="cofactor">
    <cofactor evidence="1">
        <name>a divalent metal cation</name>
        <dbReference type="ChEBI" id="CHEBI:60240"/>
    </cofactor>
</comment>
<name>A0A1S3Z2B5_TOBAC</name>
<dbReference type="PaxDb" id="4097-A0A1S3Z2B5"/>
<dbReference type="InterPro" id="IPR027806">
    <property type="entry name" value="HARBI1_dom"/>
</dbReference>
<evidence type="ECO:0000256" key="8">
    <source>
        <dbReference type="SAM" id="MobiDB-lite"/>
    </source>
</evidence>
<accession>A0A1S3Z2B5</accession>
<sequence>MADDDWWEKKIKFRYDALFADVVATGERAHAANQEQSSGIGLNLNEEGINVIDDCDKEHFTHLNDEMSDESDDLHNINSIMFPKPSLKRQKSTDGGSTSSQVRKSKKKTVATLIKEDIHSLIEFMSRNNTAISPAVDETSIEKCIGTKMKSSDSSDIVDPYPSYSSDDEDEEELDEIQREQDEKEWTALCQIAGKLILMYYEKYLCKEHYRTSGRSGNDCIGALDGTHIKSRLPQGQEIPYIGRKGYPTQNIFAVVDFNMCFTFALAGWEGATHDRRIFGEALRRPELNFPRPIGNKYYLVDAGYPHITGYMPPYKGDNVRYHLAQFRRGAIRQLREPRGQIEKFNYLHSSCRNIVERTFGVWKARWSILRNMPFYHIDTQRDIILATMTIHNYIRKKCNMDDAFRAVENERYVPSVDPDVGTSLRANNNINAKNVEEQNDLVWLGLRDLIANEICEA</sequence>
<feature type="region of interest" description="Disordered" evidence="8">
    <location>
        <begin position="148"/>
        <end position="173"/>
    </location>
</feature>
<comment type="similarity">
    <text evidence="3">Belongs to the HARBI1 family.</text>
</comment>
<keyword evidence="6" id="KW-0378">Hydrolase</keyword>
<evidence type="ECO:0000256" key="5">
    <source>
        <dbReference type="ARBA" id="ARBA00022723"/>
    </source>
</evidence>
<protein>
    <recommendedName>
        <fullName evidence="9">DDE Tnp4 domain-containing protein</fullName>
    </recommendedName>
</protein>
<feature type="region of interest" description="Disordered" evidence="8">
    <location>
        <begin position="82"/>
        <end position="106"/>
    </location>
</feature>
<proteinExistence type="inferred from homology"/>
<keyword evidence="7" id="KW-0539">Nucleus</keyword>
<evidence type="ECO:0000256" key="4">
    <source>
        <dbReference type="ARBA" id="ARBA00022722"/>
    </source>
</evidence>
<evidence type="ECO:0000256" key="1">
    <source>
        <dbReference type="ARBA" id="ARBA00001968"/>
    </source>
</evidence>
<dbReference type="AlphaFoldDB" id="A0A1S3Z2B5"/>
<dbReference type="KEGG" id="nta:107782216"/>
<evidence type="ECO:0000256" key="2">
    <source>
        <dbReference type="ARBA" id="ARBA00004123"/>
    </source>
</evidence>
<feature type="compositionally biased region" description="Low complexity" evidence="8">
    <location>
        <begin position="152"/>
        <end position="165"/>
    </location>
</feature>
<dbReference type="GO" id="GO:0046872">
    <property type="term" value="F:metal ion binding"/>
    <property type="evidence" value="ECO:0007669"/>
    <property type="project" value="UniProtKB-KW"/>
</dbReference>
<evidence type="ECO:0000256" key="7">
    <source>
        <dbReference type="ARBA" id="ARBA00023242"/>
    </source>
</evidence>
<dbReference type="GO" id="GO:0005634">
    <property type="term" value="C:nucleus"/>
    <property type="evidence" value="ECO:0007669"/>
    <property type="project" value="UniProtKB-SubCell"/>
</dbReference>
<keyword evidence="5" id="KW-0479">Metal-binding</keyword>
<dbReference type="OrthoDB" id="1746275at2759"/>
<dbReference type="InterPro" id="IPR045249">
    <property type="entry name" value="HARBI1-like"/>
</dbReference>
<dbReference type="GO" id="GO:0016787">
    <property type="term" value="F:hydrolase activity"/>
    <property type="evidence" value="ECO:0007669"/>
    <property type="project" value="UniProtKB-KW"/>
</dbReference>
<evidence type="ECO:0000313" key="10">
    <source>
        <dbReference type="RefSeq" id="XP_016458560.1"/>
    </source>
</evidence>
<evidence type="ECO:0000259" key="9">
    <source>
        <dbReference type="Pfam" id="PF13359"/>
    </source>
</evidence>
<dbReference type="PANTHER" id="PTHR22930">
    <property type="match status" value="1"/>
</dbReference>
<dbReference type="Pfam" id="PF13359">
    <property type="entry name" value="DDE_Tnp_4"/>
    <property type="match status" value="1"/>
</dbReference>
<evidence type="ECO:0000256" key="6">
    <source>
        <dbReference type="ARBA" id="ARBA00022801"/>
    </source>
</evidence>
<organism evidence="10">
    <name type="scientific">Nicotiana tabacum</name>
    <name type="common">Common tobacco</name>
    <dbReference type="NCBI Taxonomy" id="4097"/>
    <lineage>
        <taxon>Eukaryota</taxon>
        <taxon>Viridiplantae</taxon>
        <taxon>Streptophyta</taxon>
        <taxon>Embryophyta</taxon>
        <taxon>Tracheophyta</taxon>
        <taxon>Spermatophyta</taxon>
        <taxon>Magnoliopsida</taxon>
        <taxon>eudicotyledons</taxon>
        <taxon>Gunneridae</taxon>
        <taxon>Pentapetalae</taxon>
        <taxon>asterids</taxon>
        <taxon>lamiids</taxon>
        <taxon>Solanales</taxon>
        <taxon>Solanaceae</taxon>
        <taxon>Nicotianoideae</taxon>
        <taxon>Nicotianeae</taxon>
        <taxon>Nicotiana</taxon>
    </lineage>
</organism>
<feature type="compositionally biased region" description="Polar residues" evidence="8">
    <location>
        <begin position="93"/>
        <end position="102"/>
    </location>
</feature>
<reference evidence="10" key="1">
    <citation type="submission" date="2025-08" db="UniProtKB">
        <authorList>
            <consortium name="RefSeq"/>
        </authorList>
    </citation>
    <scope>IDENTIFICATION</scope>
</reference>
<gene>
    <name evidence="10" type="primary">LOC107782216</name>
</gene>
<comment type="subcellular location">
    <subcellularLocation>
        <location evidence="2">Nucleus</location>
    </subcellularLocation>
</comment>
<dbReference type="GO" id="GO:0004518">
    <property type="term" value="F:nuclease activity"/>
    <property type="evidence" value="ECO:0007669"/>
    <property type="project" value="UniProtKB-KW"/>
</dbReference>